<dbReference type="AlphaFoldDB" id="A0A0R3MAK6"/>
<evidence type="ECO:0008006" key="6">
    <source>
        <dbReference type="Google" id="ProtNLM"/>
    </source>
</evidence>
<dbReference type="Pfam" id="PF05876">
    <property type="entry name" value="GpA_ATPase"/>
    <property type="match status" value="1"/>
</dbReference>
<dbReference type="RefSeq" id="WP_057847877.1">
    <property type="nucleotide sequence ID" value="NZ_LLYA01000215.1"/>
</dbReference>
<dbReference type="EMBL" id="LLYA01000215">
    <property type="protein sequence ID" value="KRR16875.1"/>
    <property type="molecule type" value="Genomic_DNA"/>
</dbReference>
<dbReference type="OrthoDB" id="5181253at2"/>
<gene>
    <name evidence="4" type="ORF">CQ13_36580</name>
</gene>
<accession>A0A0R3MAK6</accession>
<name>A0A0R3MAK6_9BRAD</name>
<comment type="caution">
    <text evidence="4">The sequence shown here is derived from an EMBL/GenBank/DDBJ whole genome shotgun (WGS) entry which is preliminary data.</text>
</comment>
<feature type="domain" description="Terminase large subunit GpA endonuclease" evidence="3">
    <location>
        <begin position="347"/>
        <end position="628"/>
    </location>
</feature>
<evidence type="ECO:0000259" key="2">
    <source>
        <dbReference type="Pfam" id="PF05876"/>
    </source>
</evidence>
<evidence type="ECO:0000313" key="4">
    <source>
        <dbReference type="EMBL" id="KRR16875.1"/>
    </source>
</evidence>
<feature type="region of interest" description="Disordered" evidence="1">
    <location>
        <begin position="137"/>
        <end position="156"/>
    </location>
</feature>
<dbReference type="Proteomes" id="UP000052023">
    <property type="component" value="Unassembled WGS sequence"/>
</dbReference>
<organism evidence="4 5">
    <name type="scientific">Bradyrhizobium retamae</name>
    <dbReference type="NCBI Taxonomy" id="1300035"/>
    <lineage>
        <taxon>Bacteria</taxon>
        <taxon>Pseudomonadati</taxon>
        <taxon>Pseudomonadota</taxon>
        <taxon>Alphaproteobacteria</taxon>
        <taxon>Hyphomicrobiales</taxon>
        <taxon>Nitrobacteraceae</taxon>
        <taxon>Bradyrhizobium</taxon>
    </lineage>
</organism>
<evidence type="ECO:0000259" key="3">
    <source>
        <dbReference type="Pfam" id="PF20454"/>
    </source>
</evidence>
<dbReference type="GO" id="GO:0016887">
    <property type="term" value="F:ATP hydrolysis activity"/>
    <property type="evidence" value="ECO:0007669"/>
    <property type="project" value="InterPro"/>
</dbReference>
<evidence type="ECO:0000256" key="1">
    <source>
        <dbReference type="SAM" id="MobiDB-lite"/>
    </source>
</evidence>
<evidence type="ECO:0000313" key="5">
    <source>
        <dbReference type="Proteomes" id="UP000052023"/>
    </source>
</evidence>
<keyword evidence="5" id="KW-1185">Reference proteome</keyword>
<dbReference type="GO" id="GO:0004519">
    <property type="term" value="F:endonuclease activity"/>
    <property type="evidence" value="ECO:0007669"/>
    <property type="project" value="InterPro"/>
</dbReference>
<proteinExistence type="predicted"/>
<sequence length="712" mass="78835">MDLRSYSDERIKANGRIVERTAGNALRPDPRKLVSEWAAEERVVSPEASVLAGPWSNDVSPELVEIMDRLSPDDPCENVIVAKCAQSGGSEVACNWIGYIAHKTPGPGMYIGPTISAAKDWRTEKLDPTIEVTDALNPRKGGCVMGQKSRSGEGSTAPRLRFKGGYILFAGANSAASLRQHSIRFMIRDDRSAWTKNADGEGDPKGLSDKRLKTYRRFGLAKVLDISTPVGKGEDIDREYTASDQRRFYMACKNDACGMISDVKWEDIQKNKEAPYRCRWFCPSCKTEHIDADKPVMKSLARGATWIPTVPDADGVVPPSTMHRSEAEQWRSSHEARVDHSYAQTGEITSFETWDELARQEAEAGDDPELQKPFVNAGLGRPYEAKGEGPAWEVLAARKEAWLRGTAMSGALYFTLSVDVQGDGIYWERVGWGPNKENWLIGCGYLSGATDVAFEGAWPKLDVIVDQGFRLESGARLGDDLIGVDTGYNIDAVSLWVKRRHNATALKGEDGWSRPAIFGAKAAEVKHSGPQAGRSKRYGVKIWLVGTYGLKAALMIYLARVPKENKAGFPTGYCHWPADTPEAYFKHMSSEYIKKNEDGDREWVRKGANHWLDCRVYNMALTHHEGLWAWGEERWAKRAAELAELSAPIAPDLFDPRPSTAAAVVPVQEDLDDLPELTEGVRPADKAQPLAVLKKPAITLRPRVTVADNPYL</sequence>
<dbReference type="Pfam" id="PF20454">
    <property type="entry name" value="GpA_nuclease"/>
    <property type="match status" value="1"/>
</dbReference>
<dbReference type="InterPro" id="IPR046454">
    <property type="entry name" value="GpA_endonuclease"/>
</dbReference>
<dbReference type="InterPro" id="IPR046453">
    <property type="entry name" value="GpA_ATPase"/>
</dbReference>
<reference evidence="4 5" key="1">
    <citation type="submission" date="2014-03" db="EMBL/GenBank/DDBJ databases">
        <title>Bradyrhizobium valentinum sp. nov., isolated from effective nodules of Lupinus mariae-josephae, a lupine endemic of basic-lime soils in Eastern Spain.</title>
        <authorList>
            <person name="Duran D."/>
            <person name="Rey L."/>
            <person name="Navarro A."/>
            <person name="Busquets A."/>
            <person name="Imperial J."/>
            <person name="Ruiz-Argueso T."/>
        </authorList>
    </citation>
    <scope>NUCLEOTIDE SEQUENCE [LARGE SCALE GENOMIC DNA]</scope>
    <source>
        <strain evidence="4 5">Ro19</strain>
    </source>
</reference>
<protein>
    <recommendedName>
        <fullName evidence="6">Terminase</fullName>
    </recommendedName>
</protein>
<feature type="domain" description="Phage terminase large subunit GpA ATPase" evidence="2">
    <location>
        <begin position="50"/>
        <end position="298"/>
    </location>
</feature>